<evidence type="ECO:0000256" key="1">
    <source>
        <dbReference type="ARBA" id="ARBA00004123"/>
    </source>
</evidence>
<feature type="compositionally biased region" description="Basic and acidic residues" evidence="13">
    <location>
        <begin position="1"/>
        <end position="16"/>
    </location>
</feature>
<evidence type="ECO:0000256" key="13">
    <source>
        <dbReference type="SAM" id="MobiDB-lite"/>
    </source>
</evidence>
<dbReference type="PANTHER" id="PTHR15074">
    <property type="entry name" value="METHYL-CPG-BINDING PROTEIN"/>
    <property type="match status" value="1"/>
</dbReference>
<evidence type="ECO:0000256" key="3">
    <source>
        <dbReference type="ARBA" id="ARBA00022763"/>
    </source>
</evidence>
<proteinExistence type="predicted"/>
<keyword evidence="4" id="KW-0378">Hydrolase</keyword>
<keyword evidence="3" id="KW-0227">DNA damage</keyword>
<evidence type="ECO:0000256" key="7">
    <source>
        <dbReference type="ARBA" id="ARBA00023242"/>
    </source>
</evidence>
<feature type="region of interest" description="Disordered" evidence="13">
    <location>
        <begin position="1"/>
        <end position="48"/>
    </location>
</feature>
<evidence type="ECO:0000256" key="6">
    <source>
        <dbReference type="ARBA" id="ARBA00023204"/>
    </source>
</evidence>
<comment type="subcellular location">
    <subcellularLocation>
        <location evidence="1">Nucleus</location>
    </subcellularLocation>
</comment>
<gene>
    <name evidence="14" type="ORF">CEPIT_LOCUS27334</name>
</gene>
<keyword evidence="15" id="KW-1185">Reference proteome</keyword>
<feature type="region of interest" description="Disordered" evidence="13">
    <location>
        <begin position="63"/>
        <end position="113"/>
    </location>
</feature>
<evidence type="ECO:0000256" key="10">
    <source>
        <dbReference type="ARBA" id="ARBA00069821"/>
    </source>
</evidence>
<evidence type="ECO:0000313" key="15">
    <source>
        <dbReference type="Proteomes" id="UP001152523"/>
    </source>
</evidence>
<accession>A0AAV0ESA0</accession>
<organism evidence="14 15">
    <name type="scientific">Cuscuta epithymum</name>
    <dbReference type="NCBI Taxonomy" id="186058"/>
    <lineage>
        <taxon>Eukaryota</taxon>
        <taxon>Viridiplantae</taxon>
        <taxon>Streptophyta</taxon>
        <taxon>Embryophyta</taxon>
        <taxon>Tracheophyta</taxon>
        <taxon>Spermatophyta</taxon>
        <taxon>Magnoliopsida</taxon>
        <taxon>eudicotyledons</taxon>
        <taxon>Gunneridae</taxon>
        <taxon>Pentapetalae</taxon>
        <taxon>asterids</taxon>
        <taxon>lamiids</taxon>
        <taxon>Solanales</taxon>
        <taxon>Convolvulaceae</taxon>
        <taxon>Cuscuteae</taxon>
        <taxon>Cuscuta</taxon>
        <taxon>Cuscuta subgen. Cuscuta</taxon>
    </lineage>
</organism>
<feature type="region of interest" description="Disordered" evidence="13">
    <location>
        <begin position="344"/>
        <end position="366"/>
    </location>
</feature>
<dbReference type="SUPFAM" id="SSF48150">
    <property type="entry name" value="DNA-glycosylase"/>
    <property type="match status" value="1"/>
</dbReference>
<dbReference type="InterPro" id="IPR011257">
    <property type="entry name" value="DNA_glycosylase"/>
</dbReference>
<dbReference type="AlphaFoldDB" id="A0AAV0ESA0"/>
<dbReference type="GO" id="GO:0005634">
    <property type="term" value="C:nucleus"/>
    <property type="evidence" value="ECO:0007669"/>
    <property type="project" value="UniProtKB-SubCell"/>
</dbReference>
<evidence type="ECO:0000256" key="12">
    <source>
        <dbReference type="ARBA" id="ARBA00083330"/>
    </source>
</evidence>
<keyword evidence="2" id="KW-0597">Phosphoprotein</keyword>
<evidence type="ECO:0000256" key="8">
    <source>
        <dbReference type="ARBA" id="ARBA00055831"/>
    </source>
</evidence>
<keyword evidence="7" id="KW-0539">Nucleus</keyword>
<evidence type="ECO:0000256" key="5">
    <source>
        <dbReference type="ARBA" id="ARBA00023125"/>
    </source>
</evidence>
<comment type="subunit">
    <text evidence="9">Interacts with MLH1.</text>
</comment>
<evidence type="ECO:0000256" key="9">
    <source>
        <dbReference type="ARBA" id="ARBA00062707"/>
    </source>
</evidence>
<comment type="caution">
    <text evidence="14">The sequence shown here is derived from an EMBL/GenBank/DDBJ whole genome shotgun (WGS) entry which is preliminary data.</text>
</comment>
<evidence type="ECO:0000256" key="2">
    <source>
        <dbReference type="ARBA" id="ARBA00022553"/>
    </source>
</evidence>
<dbReference type="InterPro" id="IPR045138">
    <property type="entry name" value="MeCP2/MBD4"/>
</dbReference>
<evidence type="ECO:0000313" key="14">
    <source>
        <dbReference type="EMBL" id="CAH9126187.1"/>
    </source>
</evidence>
<keyword evidence="6" id="KW-0234">DNA repair</keyword>
<name>A0AAV0ESA0_9ASTE</name>
<dbReference type="EMBL" id="CAMAPF010000941">
    <property type="protein sequence ID" value="CAH9126187.1"/>
    <property type="molecule type" value="Genomic_DNA"/>
</dbReference>
<feature type="region of interest" description="Disordered" evidence="13">
    <location>
        <begin position="150"/>
        <end position="171"/>
    </location>
</feature>
<dbReference type="GO" id="GO:0003677">
    <property type="term" value="F:DNA binding"/>
    <property type="evidence" value="ECO:0007669"/>
    <property type="project" value="UniProtKB-KW"/>
</dbReference>
<evidence type="ECO:0000256" key="4">
    <source>
        <dbReference type="ARBA" id="ARBA00022801"/>
    </source>
</evidence>
<dbReference type="FunFam" id="1.10.340.30:FF:000051">
    <property type="entry name" value="Methyl-CpG-binding domain protein 4"/>
    <property type="match status" value="1"/>
</dbReference>
<keyword evidence="5" id="KW-0238">DNA-binding</keyword>
<sequence length="561" mass="62231">MGFDEHTGWKSAEEKRCKRRSKKKEGEVVPAKAGVGSENRGGSDAVVAEGEAVDATAWGSEEAAVKNRKQERRATEEVPIRSSKVRGGVRDLTKVGKGKRGRNGSKYGSGLDPLSPMTNCSKGCYDSEEKSSKKIRMGCRGAAVVKSHSFEDGNVGSGVAREGNEAKKNSNMKVMEEVSPYLATVQEDLVSPSFVQYPSFKDGNVGAVVAREVKAAKKKSKRPSNMRLEEKEVDGVTKESSSFAAAAASAREEKEERKLEWCTEEKQGFLLSNIDDKKAADDEEEVKLDLRNREYRGDEATRPVRRNIEDDLAHFTYIREEGYKISRPAAGCRIRCRTSRPAAAGTTKAPYSTAAEGGHGQRPKKRAVAGGHGQMLKKRAAGGHAQRLKKAGETKIKPVLTAAQKRDEAYLRKMPANNWNPPRSPHNLIQEDHVHDPWRVLLICILLNRTDGKEVRKALPKLLDLCPNAKAASEVDVEQIAHIVEPLGLNKHVKIQQFSREYLEDSWTHVTQLYGIGKYAADAYAIFCTGKWDRVKPVDHMLVKYWEFLHTSSQLTDEMCV</sequence>
<dbReference type="GO" id="GO:0016787">
    <property type="term" value="F:hydrolase activity"/>
    <property type="evidence" value="ECO:0007669"/>
    <property type="project" value="UniProtKB-KW"/>
</dbReference>
<dbReference type="Gene3D" id="1.10.340.30">
    <property type="entry name" value="Hypothetical protein, domain 2"/>
    <property type="match status" value="1"/>
</dbReference>
<dbReference type="GO" id="GO:0006281">
    <property type="term" value="P:DNA repair"/>
    <property type="evidence" value="ECO:0007669"/>
    <property type="project" value="UniProtKB-KW"/>
</dbReference>
<reference evidence="14" key="1">
    <citation type="submission" date="2022-07" db="EMBL/GenBank/DDBJ databases">
        <authorList>
            <person name="Macas J."/>
            <person name="Novak P."/>
            <person name="Neumann P."/>
        </authorList>
    </citation>
    <scope>NUCLEOTIDE SEQUENCE</scope>
</reference>
<protein>
    <recommendedName>
        <fullName evidence="10">Methyl-CpG-binding domain protein 4</fullName>
    </recommendedName>
    <alternativeName>
        <fullName evidence="11">Methyl-CpG-binding protein MBD4</fullName>
    </alternativeName>
    <alternativeName>
        <fullName evidence="12">Mismatch-specific DNA N-glycosylase</fullName>
    </alternativeName>
</protein>
<dbReference type="Proteomes" id="UP001152523">
    <property type="component" value="Unassembled WGS sequence"/>
</dbReference>
<evidence type="ECO:0000256" key="11">
    <source>
        <dbReference type="ARBA" id="ARBA00076709"/>
    </source>
</evidence>
<comment type="function">
    <text evidence="8">Mismatch-specific DNA N-glycosylase involved in DNA repair. Has thymine glycosylase activity and is specific for G:T mismatches within methylated and unmethylated CpG sites. Can also remove uracil or 5-fluorouracil in G:U mismatches. Has no lyase activity. Was first identified as methyl-CpG-binding protein.</text>
</comment>
<dbReference type="PANTHER" id="PTHR15074:SF0">
    <property type="entry name" value="METHYL-CPG-BINDING DOMAIN PROTEIN 4-LIKE PROTEIN"/>
    <property type="match status" value="1"/>
</dbReference>